<dbReference type="AlphaFoldDB" id="X1FNZ7"/>
<comment type="caution">
    <text evidence="1">The sequence shown here is derived from an EMBL/GenBank/DDBJ whole genome shotgun (WGS) entry which is preliminary data.</text>
</comment>
<reference evidence="1" key="1">
    <citation type="journal article" date="2014" name="Front. Microbiol.">
        <title>High frequency of phylogenetically diverse reductive dehalogenase-homologous genes in deep subseafloor sedimentary metagenomes.</title>
        <authorList>
            <person name="Kawai M."/>
            <person name="Futagami T."/>
            <person name="Toyoda A."/>
            <person name="Takaki Y."/>
            <person name="Nishi S."/>
            <person name="Hori S."/>
            <person name="Arai W."/>
            <person name="Tsubouchi T."/>
            <person name="Morono Y."/>
            <person name="Uchiyama I."/>
            <person name="Ito T."/>
            <person name="Fujiyama A."/>
            <person name="Inagaki F."/>
            <person name="Takami H."/>
        </authorList>
    </citation>
    <scope>NUCLEOTIDE SEQUENCE</scope>
    <source>
        <strain evidence="1">Expedition CK06-06</strain>
    </source>
</reference>
<gene>
    <name evidence="1" type="ORF">S03H2_15563</name>
</gene>
<organism evidence="1">
    <name type="scientific">marine sediment metagenome</name>
    <dbReference type="NCBI Taxonomy" id="412755"/>
    <lineage>
        <taxon>unclassified sequences</taxon>
        <taxon>metagenomes</taxon>
        <taxon>ecological metagenomes</taxon>
    </lineage>
</organism>
<proteinExistence type="predicted"/>
<protein>
    <submittedName>
        <fullName evidence="1">Uncharacterized protein</fullName>
    </submittedName>
</protein>
<dbReference type="EMBL" id="BARU01007919">
    <property type="protein sequence ID" value="GAH34250.1"/>
    <property type="molecule type" value="Genomic_DNA"/>
</dbReference>
<sequence>MPIDTKVTPIISGDIPKAVASSAECFTAYLLEKITRTMPPIRMKIAKIKSIIKLYPLEKFLILNNYSN</sequence>
<accession>X1FNZ7</accession>
<name>X1FNZ7_9ZZZZ</name>
<evidence type="ECO:0000313" key="1">
    <source>
        <dbReference type="EMBL" id="GAH34250.1"/>
    </source>
</evidence>